<dbReference type="CDD" id="cd05471">
    <property type="entry name" value="pepsin_like"/>
    <property type="match status" value="1"/>
</dbReference>
<dbReference type="InterPro" id="IPR001461">
    <property type="entry name" value="Aspartic_peptidase_A1"/>
</dbReference>
<organism evidence="7 8">
    <name type="scientific">Cladophialophora bantiana (strain ATCC 10958 / CBS 173.52 / CDC B-1940 / NIH 8579)</name>
    <name type="common">Xylohypha bantiana</name>
    <dbReference type="NCBI Taxonomy" id="1442370"/>
    <lineage>
        <taxon>Eukaryota</taxon>
        <taxon>Fungi</taxon>
        <taxon>Dikarya</taxon>
        <taxon>Ascomycota</taxon>
        <taxon>Pezizomycotina</taxon>
        <taxon>Eurotiomycetes</taxon>
        <taxon>Chaetothyriomycetidae</taxon>
        <taxon>Chaetothyriales</taxon>
        <taxon>Herpotrichiellaceae</taxon>
        <taxon>Cladophialophora</taxon>
    </lineage>
</organism>
<dbReference type="Gene3D" id="2.40.70.10">
    <property type="entry name" value="Acid Proteases"/>
    <property type="match status" value="2"/>
</dbReference>
<dbReference type="HOGENOM" id="CLU_035052_1_0_1"/>
<feature type="active site" evidence="3">
    <location>
        <position position="100"/>
    </location>
</feature>
<feature type="signal peptide" evidence="5">
    <location>
        <begin position="1"/>
        <end position="17"/>
    </location>
</feature>
<comment type="similarity">
    <text evidence="1 4">Belongs to the peptidase A1 family.</text>
</comment>
<evidence type="ECO:0000313" key="8">
    <source>
        <dbReference type="Proteomes" id="UP000053789"/>
    </source>
</evidence>
<keyword evidence="4" id="KW-0645">Protease</keyword>
<evidence type="ECO:0000313" key="7">
    <source>
        <dbReference type="EMBL" id="KIW97623.1"/>
    </source>
</evidence>
<keyword evidence="8" id="KW-1185">Reference proteome</keyword>
<dbReference type="InterPro" id="IPR033121">
    <property type="entry name" value="PEPTIDASE_A1"/>
</dbReference>
<proteinExistence type="inferred from homology"/>
<evidence type="ECO:0000256" key="2">
    <source>
        <dbReference type="ARBA" id="ARBA00022750"/>
    </source>
</evidence>
<feature type="chain" id="PRO_5002259982" description="Peptidase A1 domain-containing protein" evidence="5">
    <location>
        <begin position="18"/>
        <end position="418"/>
    </location>
</feature>
<name>A0A0D2HW96_CLAB1</name>
<feature type="active site" evidence="3">
    <location>
        <position position="293"/>
    </location>
</feature>
<keyword evidence="4" id="KW-0378">Hydrolase</keyword>
<dbReference type="PROSITE" id="PS51767">
    <property type="entry name" value="PEPTIDASE_A1"/>
    <property type="match status" value="1"/>
</dbReference>
<dbReference type="GO" id="GO:0004190">
    <property type="term" value="F:aspartic-type endopeptidase activity"/>
    <property type="evidence" value="ECO:0007669"/>
    <property type="project" value="UniProtKB-KW"/>
</dbReference>
<feature type="domain" description="Peptidase A1" evidence="6">
    <location>
        <begin position="84"/>
        <end position="412"/>
    </location>
</feature>
<evidence type="ECO:0000256" key="5">
    <source>
        <dbReference type="SAM" id="SignalP"/>
    </source>
</evidence>
<gene>
    <name evidence="7" type="ORF">Z519_01207</name>
</gene>
<dbReference type="AlphaFoldDB" id="A0A0D2HW96"/>
<dbReference type="PRINTS" id="PR00792">
    <property type="entry name" value="PEPSIN"/>
</dbReference>
<keyword evidence="5" id="KW-0732">Signal</keyword>
<dbReference type="GO" id="GO:0000324">
    <property type="term" value="C:fungal-type vacuole"/>
    <property type="evidence" value="ECO:0007669"/>
    <property type="project" value="TreeGrafter"/>
</dbReference>
<dbReference type="PANTHER" id="PTHR47966">
    <property type="entry name" value="BETA-SITE APP-CLEAVING ENZYME, ISOFORM A-RELATED"/>
    <property type="match status" value="1"/>
</dbReference>
<keyword evidence="2 4" id="KW-0064">Aspartyl protease</keyword>
<evidence type="ECO:0000259" key="6">
    <source>
        <dbReference type="PROSITE" id="PS51767"/>
    </source>
</evidence>
<evidence type="ECO:0000256" key="4">
    <source>
        <dbReference type="RuleBase" id="RU000454"/>
    </source>
</evidence>
<dbReference type="PANTHER" id="PTHR47966:SF47">
    <property type="entry name" value="ENDOPEPTIDASE, PUTATIVE (AFU_ORTHOLOGUE AFUA_3G01220)-RELATED"/>
    <property type="match status" value="1"/>
</dbReference>
<dbReference type="OrthoDB" id="15189at2759"/>
<dbReference type="RefSeq" id="XP_016624292.1">
    <property type="nucleotide sequence ID" value="XM_016758964.1"/>
</dbReference>
<sequence length="418" mass="45133">MKTLLFVSSCLFHSLLASPSFNPEICLTESEGRTFPKTTPKTHHLKALNSTTNNILHLTRQATASGLVARQISSIVEQDGQAAYTAEVVIDNTTFNLLVDTGSSDTWVTSLNTTCFDPFTEEACTFPTHLSVPEDEKWLEPFYTSYVDKSNVTGGLIQRPLSIAGIAIQDQVIGLVDEAFLGRTDGSLDGLLGLGLGAIGTPPYLPVFGSMIADELIERNRFSIALLGTADVDERDSGLLAFGGIPESIELTSEWGIAPILTDAFYAIEVDGFMFQGAQEITLSLDQRIAVMDSGTFLTRLPLPVADAIWDLLPGTPTDECTGKSNEKCKGDLGYWKVPCDGRVPSFSVVIGGVAFPISEENLIVSLAEDTCISAIIPQEGDLPAILGFTFMKNVVVLHDFTDLQEPIMGVATYEFSQ</sequence>
<dbReference type="InterPro" id="IPR021109">
    <property type="entry name" value="Peptidase_aspartic_dom_sf"/>
</dbReference>
<dbReference type="SUPFAM" id="SSF50630">
    <property type="entry name" value="Acid proteases"/>
    <property type="match status" value="1"/>
</dbReference>
<dbReference type="PROSITE" id="PS00141">
    <property type="entry name" value="ASP_PROTEASE"/>
    <property type="match status" value="1"/>
</dbReference>
<accession>A0A0D2HW96</accession>
<dbReference type="GO" id="GO:0006508">
    <property type="term" value="P:proteolysis"/>
    <property type="evidence" value="ECO:0007669"/>
    <property type="project" value="UniProtKB-KW"/>
</dbReference>
<reference evidence="7" key="1">
    <citation type="submission" date="2015-01" db="EMBL/GenBank/DDBJ databases">
        <title>The Genome Sequence of Cladophialophora bantiana CBS 173.52.</title>
        <authorList>
            <consortium name="The Broad Institute Genomics Platform"/>
            <person name="Cuomo C."/>
            <person name="de Hoog S."/>
            <person name="Gorbushina A."/>
            <person name="Stielow B."/>
            <person name="Teixiera M."/>
            <person name="Abouelleil A."/>
            <person name="Chapman S.B."/>
            <person name="Priest M."/>
            <person name="Young S.K."/>
            <person name="Wortman J."/>
            <person name="Nusbaum C."/>
            <person name="Birren B."/>
        </authorList>
    </citation>
    <scope>NUCLEOTIDE SEQUENCE [LARGE SCALE GENOMIC DNA]</scope>
    <source>
        <strain evidence="7">CBS 173.52</strain>
    </source>
</reference>
<dbReference type="InterPro" id="IPR034164">
    <property type="entry name" value="Pepsin-like_dom"/>
</dbReference>
<dbReference type="Proteomes" id="UP000053789">
    <property type="component" value="Unassembled WGS sequence"/>
</dbReference>
<dbReference type="GeneID" id="27694135"/>
<protein>
    <recommendedName>
        <fullName evidence="6">Peptidase A1 domain-containing protein</fullName>
    </recommendedName>
</protein>
<dbReference type="VEuPathDB" id="FungiDB:Z519_01207"/>
<dbReference type="Pfam" id="PF00026">
    <property type="entry name" value="Asp"/>
    <property type="match status" value="1"/>
</dbReference>
<evidence type="ECO:0000256" key="1">
    <source>
        <dbReference type="ARBA" id="ARBA00007447"/>
    </source>
</evidence>
<dbReference type="EMBL" id="KN846981">
    <property type="protein sequence ID" value="KIW97623.1"/>
    <property type="molecule type" value="Genomic_DNA"/>
</dbReference>
<dbReference type="InterPro" id="IPR001969">
    <property type="entry name" value="Aspartic_peptidase_AS"/>
</dbReference>
<evidence type="ECO:0000256" key="3">
    <source>
        <dbReference type="PIRSR" id="PIRSR601461-1"/>
    </source>
</evidence>